<proteinExistence type="predicted"/>
<dbReference type="OrthoDB" id="9801609at2"/>
<reference evidence="3 4" key="1">
    <citation type="submission" date="2016-10" db="EMBL/GenBank/DDBJ databases">
        <authorList>
            <person name="de Groot N.N."/>
        </authorList>
    </citation>
    <scope>NUCLEOTIDE SEQUENCE [LARGE SCALE GENOMIC DNA]</scope>
    <source>
        <strain evidence="3 4">DSM 25232</strain>
    </source>
</reference>
<dbReference type="PANTHER" id="PTHR46401">
    <property type="entry name" value="GLYCOSYLTRANSFERASE WBBK-RELATED"/>
    <property type="match status" value="1"/>
</dbReference>
<evidence type="ECO:0000313" key="4">
    <source>
        <dbReference type="Proteomes" id="UP000198521"/>
    </source>
</evidence>
<dbReference type="PANTHER" id="PTHR46401:SF2">
    <property type="entry name" value="GLYCOSYLTRANSFERASE WBBK-RELATED"/>
    <property type="match status" value="1"/>
</dbReference>
<gene>
    <name evidence="3" type="ORF">SAMN04487910_1080</name>
</gene>
<dbReference type="RefSeq" id="WP_091406416.1">
    <property type="nucleotide sequence ID" value="NZ_FOAB01000002.1"/>
</dbReference>
<name>A0A1H7JUK7_AQUAM</name>
<sequence length="348" mass="39866">MIYVNARFLTQKVTGVQRYAIEICKLLPNEILGKKIVFLAPQKAILNPLFKEFNCVVVGKLEGQLWEQIELPLFLKRRGTPLLINFAGIGPIRYKNKIMMVYDLAFKHHPEWFSNSFQLTYNLFIPKSLKNSKHIITDSNYVKNDLIKTYNILPEKINVVYAAPSSIFAQKQISKEPIILMVSSLDPRKNMIRVIKSFNELDISHKLIIVGARGTAFSDLKIPELEKKEKIKFAGYLNDKELVELYNKAELFVYPSLFEGFGIPPLEAQKCGTPCLVSNVTSLPEVYQDSVEYCDPKSVSDIKNKILEVLNNNTKKEFLVSKGFINANKYTWKKSAEDFILIIKNNMS</sequence>
<dbReference type="EMBL" id="FOAB01000002">
    <property type="protein sequence ID" value="SEK77215.1"/>
    <property type="molecule type" value="Genomic_DNA"/>
</dbReference>
<dbReference type="Pfam" id="PF00534">
    <property type="entry name" value="Glycos_transf_1"/>
    <property type="match status" value="1"/>
</dbReference>
<dbReference type="InterPro" id="IPR001296">
    <property type="entry name" value="Glyco_trans_1"/>
</dbReference>
<evidence type="ECO:0000313" key="3">
    <source>
        <dbReference type="EMBL" id="SEK77215.1"/>
    </source>
</evidence>
<keyword evidence="1 3" id="KW-0808">Transferase</keyword>
<dbReference type="Gene3D" id="3.40.50.2000">
    <property type="entry name" value="Glycogen Phosphorylase B"/>
    <property type="match status" value="2"/>
</dbReference>
<evidence type="ECO:0000259" key="2">
    <source>
        <dbReference type="Pfam" id="PF00534"/>
    </source>
</evidence>
<dbReference type="GO" id="GO:0016757">
    <property type="term" value="F:glycosyltransferase activity"/>
    <property type="evidence" value="ECO:0007669"/>
    <property type="project" value="InterPro"/>
</dbReference>
<dbReference type="AlphaFoldDB" id="A0A1H7JUK7"/>
<dbReference type="CDD" id="cd03809">
    <property type="entry name" value="GT4_MtfB-like"/>
    <property type="match status" value="1"/>
</dbReference>
<evidence type="ECO:0000256" key="1">
    <source>
        <dbReference type="ARBA" id="ARBA00022679"/>
    </source>
</evidence>
<dbReference type="STRING" id="1038014.SAMN04487910_1080"/>
<accession>A0A1H7JUK7</accession>
<dbReference type="Proteomes" id="UP000198521">
    <property type="component" value="Unassembled WGS sequence"/>
</dbReference>
<protein>
    <submittedName>
        <fullName evidence="3">Glycosyltransferase involved in cell wall bisynthesis</fullName>
    </submittedName>
</protein>
<keyword evidence="4" id="KW-1185">Reference proteome</keyword>
<organism evidence="3 4">
    <name type="scientific">Aquimarina amphilecti</name>
    <dbReference type="NCBI Taxonomy" id="1038014"/>
    <lineage>
        <taxon>Bacteria</taxon>
        <taxon>Pseudomonadati</taxon>
        <taxon>Bacteroidota</taxon>
        <taxon>Flavobacteriia</taxon>
        <taxon>Flavobacteriales</taxon>
        <taxon>Flavobacteriaceae</taxon>
        <taxon>Aquimarina</taxon>
    </lineage>
</organism>
<feature type="domain" description="Glycosyl transferase family 1" evidence="2">
    <location>
        <begin position="168"/>
        <end position="317"/>
    </location>
</feature>
<dbReference type="SUPFAM" id="SSF53756">
    <property type="entry name" value="UDP-Glycosyltransferase/glycogen phosphorylase"/>
    <property type="match status" value="1"/>
</dbReference>